<organism evidence="2 3">
    <name type="scientific">Phyllosticta citricarpa</name>
    <dbReference type="NCBI Taxonomy" id="55181"/>
    <lineage>
        <taxon>Eukaryota</taxon>
        <taxon>Fungi</taxon>
        <taxon>Dikarya</taxon>
        <taxon>Ascomycota</taxon>
        <taxon>Pezizomycotina</taxon>
        <taxon>Dothideomycetes</taxon>
        <taxon>Dothideomycetes incertae sedis</taxon>
        <taxon>Botryosphaeriales</taxon>
        <taxon>Phyllostictaceae</taxon>
        <taxon>Phyllosticta</taxon>
    </lineage>
</organism>
<name>A0ABR1LYT0_9PEZI</name>
<sequence>IILDDRQIGVTANLEIALQQLARNLYDKREKLLDLWVDAICIDQANASEKTQQVSLMDQIYNNATQTIFWLGTAS</sequence>
<comment type="caution">
    <text evidence="2">The sequence shown here is derived from an EMBL/GenBank/DDBJ whole genome shotgun (WGS) entry which is preliminary data.</text>
</comment>
<evidence type="ECO:0000259" key="1">
    <source>
        <dbReference type="Pfam" id="PF06985"/>
    </source>
</evidence>
<protein>
    <submittedName>
        <fullName evidence="2">Heterokaryon incompatibility</fullName>
    </submittedName>
</protein>
<accession>A0ABR1LYT0</accession>
<feature type="non-terminal residue" evidence="2">
    <location>
        <position position="1"/>
    </location>
</feature>
<feature type="domain" description="Heterokaryon incompatibility" evidence="1">
    <location>
        <begin position="3"/>
        <end position="74"/>
    </location>
</feature>
<keyword evidence="3" id="KW-1185">Reference proteome</keyword>
<dbReference type="Pfam" id="PF06985">
    <property type="entry name" value="HET"/>
    <property type="match status" value="1"/>
</dbReference>
<gene>
    <name evidence="2" type="ORF">IWX46DRAFT_501644</name>
</gene>
<dbReference type="PANTHER" id="PTHR24148:SF82">
    <property type="entry name" value="HETEROKARYON INCOMPATIBILITY DOMAIN-CONTAINING PROTEIN"/>
    <property type="match status" value="1"/>
</dbReference>
<dbReference type="EMBL" id="JBBPDW010000026">
    <property type="protein sequence ID" value="KAK7540341.1"/>
    <property type="molecule type" value="Genomic_DNA"/>
</dbReference>
<dbReference type="InterPro" id="IPR010730">
    <property type="entry name" value="HET"/>
</dbReference>
<evidence type="ECO:0000313" key="2">
    <source>
        <dbReference type="EMBL" id="KAK7540341.1"/>
    </source>
</evidence>
<dbReference type="Proteomes" id="UP001365128">
    <property type="component" value="Unassembled WGS sequence"/>
</dbReference>
<dbReference type="InterPro" id="IPR052895">
    <property type="entry name" value="HetReg/Transcr_Mod"/>
</dbReference>
<proteinExistence type="predicted"/>
<evidence type="ECO:0000313" key="3">
    <source>
        <dbReference type="Proteomes" id="UP001365128"/>
    </source>
</evidence>
<dbReference type="PANTHER" id="PTHR24148">
    <property type="entry name" value="ANKYRIN REPEAT DOMAIN-CONTAINING PROTEIN 39 HOMOLOG-RELATED"/>
    <property type="match status" value="1"/>
</dbReference>
<feature type="non-terminal residue" evidence="2">
    <location>
        <position position="75"/>
    </location>
</feature>
<reference evidence="2 3" key="1">
    <citation type="submission" date="2024-04" db="EMBL/GenBank/DDBJ databases">
        <title>Phyllosticta paracitricarpa is synonymous to the EU quarantine fungus P. citricarpa based on phylogenomic analyses.</title>
        <authorList>
            <consortium name="Lawrence Berkeley National Laboratory"/>
            <person name="Van Ingen-Buijs V.A."/>
            <person name="Van Westerhoven A.C."/>
            <person name="Haridas S."/>
            <person name="Skiadas P."/>
            <person name="Martin F."/>
            <person name="Groenewald J.Z."/>
            <person name="Crous P.W."/>
            <person name="Seidl M.F."/>
        </authorList>
    </citation>
    <scope>NUCLEOTIDE SEQUENCE [LARGE SCALE GENOMIC DNA]</scope>
    <source>
        <strain evidence="2 3">CBS 122670</strain>
    </source>
</reference>